<organism evidence="4 5">
    <name type="scientific">Alicyclobacillus hesperidum</name>
    <dbReference type="NCBI Taxonomy" id="89784"/>
    <lineage>
        <taxon>Bacteria</taxon>
        <taxon>Bacillati</taxon>
        <taxon>Bacillota</taxon>
        <taxon>Bacilli</taxon>
        <taxon>Bacillales</taxon>
        <taxon>Alicyclobacillaceae</taxon>
        <taxon>Alicyclobacillus</taxon>
    </lineage>
</organism>
<dbReference type="AlphaFoldDB" id="A0A1H2XCS0"/>
<dbReference type="EMBL" id="FNOJ01000019">
    <property type="protein sequence ID" value="SDW90244.1"/>
    <property type="molecule type" value="Genomic_DNA"/>
</dbReference>
<comment type="similarity">
    <text evidence="1">Belongs to the intimin/invasin family.</text>
</comment>
<reference evidence="5" key="1">
    <citation type="submission" date="2016-10" db="EMBL/GenBank/DDBJ databases">
        <authorList>
            <person name="Varghese N."/>
        </authorList>
    </citation>
    <scope>NUCLEOTIDE SEQUENCE [LARGE SCALE GENOMIC DNA]</scope>
    <source>
        <strain evidence="5">DSM 12489</strain>
    </source>
</reference>
<name>A0A1H2XCS0_9BACL</name>
<feature type="chain" id="PRO_5010158216" description="Big-1 domain-containing protein" evidence="2">
    <location>
        <begin position="25"/>
        <end position="900"/>
    </location>
</feature>
<sequence>MKRALTGFAAAAVVLGMASPLAFADTSSSTALTSVGQVAFSFNGSTVSNPYIMDGQDSGNTTAFAPIYYFDQLLAKAGITATWNGATHTWALTDSSLDAATVAANIAGGVGTGNTTITLNGTVIKKINTQVAKDPAGGAKAQATTYFPVYYVQTLFAAIGINTSWNGATGLSVSSSAATAKLANLVFSGASMGSGTQSSPAVGVNGTPVTASTTLTDANGNPVAGINVTFDIVGSSLPVVTSNGVAQTVSGSGTAMSPYTVSVATNAAGIASITISSSNAVSYTVQAVAPYSQNGISVTSNTGYVEFGQPGNLLLTPVGSVSEAFSTSSNSAGLVPVTATVIPTASGVSVANIPVQFSVTGSNAYLATSSGSYLQPLGDQTVYTNANGQATIYVNATQQANVTVSASATVNGVQETSATTNINWQASGTPASISNTPTGTIAAATGTNVTISGTVEDSLGNPVPNAQILVSGYDKGNGDLDYVAGGTSTAFPNVGNGSLSGADAASAFGDLITTDANGNFSLTVSDSSAETGNLYVYAVQNGQLGSQIGQYTINFTSTTSGLSASYVDTTASGLGTTSANDEYTKLTGLNYQEGGSTTQAPIYVGAFSGSTPFTSGVVQYTVTSNNKGYVAAVDGVALNGTNALPNDPSSAIIDVTYSAGAVSNVTVDGTSITKLTGYSAPTAGTFTFVPGDNNVENDTFTVTTGSLSDTVGANFVAGAPSEISNAGSFTVSPGQSQTISFTVEDSNGNPVPYGAVSLASDLNTNNLWITAVNGQQLAQTVYSGGTSYGTQPTPIPLFTFSPANSGSLESSIYLSGAVSATGVGTNSQNVTVYANQSGQVSITFTAGGNGYWDATSSNPGVVGSPIASSGSVAYFSYGSNGTINVSSTAPASDGIGSLTY</sequence>
<dbReference type="SUPFAM" id="SSF49373">
    <property type="entry name" value="Invasin/intimin cell-adhesion fragments"/>
    <property type="match status" value="1"/>
</dbReference>
<evidence type="ECO:0000256" key="1">
    <source>
        <dbReference type="ARBA" id="ARBA00010116"/>
    </source>
</evidence>
<proteinExistence type="inferred from homology"/>
<dbReference type="SUPFAM" id="SSF49464">
    <property type="entry name" value="Carboxypeptidase regulatory domain-like"/>
    <property type="match status" value="1"/>
</dbReference>
<dbReference type="InterPro" id="IPR003344">
    <property type="entry name" value="Big_1_dom"/>
</dbReference>
<evidence type="ECO:0000313" key="5">
    <source>
        <dbReference type="Proteomes" id="UP000182589"/>
    </source>
</evidence>
<dbReference type="Gene3D" id="2.60.40.10">
    <property type="entry name" value="Immunoglobulins"/>
    <property type="match status" value="2"/>
</dbReference>
<dbReference type="PROSITE" id="PS51127">
    <property type="entry name" value="BIG1"/>
    <property type="match status" value="1"/>
</dbReference>
<feature type="domain" description="Big-1" evidence="3">
    <location>
        <begin position="191"/>
        <end position="308"/>
    </location>
</feature>
<dbReference type="InterPro" id="IPR008969">
    <property type="entry name" value="CarboxyPept-like_regulatory"/>
</dbReference>
<evidence type="ECO:0000256" key="2">
    <source>
        <dbReference type="SAM" id="SignalP"/>
    </source>
</evidence>
<dbReference type="Proteomes" id="UP000182589">
    <property type="component" value="Unassembled WGS sequence"/>
</dbReference>
<accession>A0A1H2XCS0</accession>
<protein>
    <recommendedName>
        <fullName evidence="3">Big-1 domain-containing protein</fullName>
    </recommendedName>
</protein>
<evidence type="ECO:0000313" key="4">
    <source>
        <dbReference type="EMBL" id="SDW90244.1"/>
    </source>
</evidence>
<dbReference type="InterPro" id="IPR013783">
    <property type="entry name" value="Ig-like_fold"/>
</dbReference>
<keyword evidence="2" id="KW-0732">Signal</keyword>
<gene>
    <name evidence="4" type="ORF">SAMN04489725_11954</name>
</gene>
<feature type="signal peptide" evidence="2">
    <location>
        <begin position="1"/>
        <end position="24"/>
    </location>
</feature>
<evidence type="ECO:0000259" key="3">
    <source>
        <dbReference type="PROSITE" id="PS51127"/>
    </source>
</evidence>
<keyword evidence="5" id="KW-1185">Reference proteome</keyword>
<dbReference type="STRING" id="89784.SAMN04489725_11954"/>
<dbReference type="InterPro" id="IPR008964">
    <property type="entry name" value="Invasin/intimin_cell_adhesion"/>
</dbReference>
<dbReference type="RefSeq" id="WP_074693640.1">
    <property type="nucleotide sequence ID" value="NZ_FNOJ01000019.1"/>
</dbReference>